<comment type="caution">
    <text evidence="2">The sequence shown here is derived from an EMBL/GenBank/DDBJ whole genome shotgun (WGS) entry which is preliminary data.</text>
</comment>
<proteinExistence type="predicted"/>
<evidence type="ECO:0000313" key="3">
    <source>
        <dbReference type="Proteomes" id="UP001597347"/>
    </source>
</evidence>
<keyword evidence="3" id="KW-1185">Reference proteome</keyword>
<evidence type="ECO:0000313" key="2">
    <source>
        <dbReference type="EMBL" id="MFD1720863.1"/>
    </source>
</evidence>
<dbReference type="Proteomes" id="UP001597347">
    <property type="component" value="Unassembled WGS sequence"/>
</dbReference>
<dbReference type="EMBL" id="JBHUEA010000005">
    <property type="protein sequence ID" value="MFD1720863.1"/>
    <property type="molecule type" value="Genomic_DNA"/>
</dbReference>
<organism evidence="2 3">
    <name type="scientific">Amnibacterium endophyticum</name>
    <dbReference type="NCBI Taxonomy" id="2109337"/>
    <lineage>
        <taxon>Bacteria</taxon>
        <taxon>Bacillati</taxon>
        <taxon>Actinomycetota</taxon>
        <taxon>Actinomycetes</taxon>
        <taxon>Micrococcales</taxon>
        <taxon>Microbacteriaceae</taxon>
        <taxon>Amnibacterium</taxon>
    </lineage>
</organism>
<keyword evidence="1" id="KW-0812">Transmembrane</keyword>
<keyword evidence="1" id="KW-0472">Membrane</keyword>
<evidence type="ECO:0008006" key="4">
    <source>
        <dbReference type="Google" id="ProtNLM"/>
    </source>
</evidence>
<feature type="transmembrane region" description="Helical" evidence="1">
    <location>
        <begin position="89"/>
        <end position="111"/>
    </location>
</feature>
<protein>
    <recommendedName>
        <fullName evidence="4">Glycosyl transferase</fullName>
    </recommendedName>
</protein>
<reference evidence="3" key="1">
    <citation type="journal article" date="2019" name="Int. J. Syst. Evol. Microbiol.">
        <title>The Global Catalogue of Microorganisms (GCM) 10K type strain sequencing project: providing services to taxonomists for standard genome sequencing and annotation.</title>
        <authorList>
            <consortium name="The Broad Institute Genomics Platform"/>
            <consortium name="The Broad Institute Genome Sequencing Center for Infectious Disease"/>
            <person name="Wu L."/>
            <person name="Ma J."/>
        </authorList>
    </citation>
    <scope>NUCLEOTIDE SEQUENCE [LARGE SCALE GENOMIC DNA]</scope>
    <source>
        <strain evidence="3">CGMCC 1.12471</strain>
    </source>
</reference>
<dbReference type="RefSeq" id="WP_377932582.1">
    <property type="nucleotide sequence ID" value="NZ_JBHUEA010000005.1"/>
</dbReference>
<keyword evidence="1" id="KW-1133">Transmembrane helix</keyword>
<accession>A0ABW4LCE6</accession>
<evidence type="ECO:0000256" key="1">
    <source>
        <dbReference type="SAM" id="Phobius"/>
    </source>
</evidence>
<feature type="transmembrane region" description="Helical" evidence="1">
    <location>
        <begin position="169"/>
        <end position="192"/>
    </location>
</feature>
<sequence>MSRLVRLVVTAGLLAAYLVLLVSAVAALALPFLVAAIVVVVLELLLSRRAPHLLPESLASVLDVRFRLLSLDVLTALLAARLLPDAGPIVALTVVAVLLLAGGRDLVLVFARRVNWRRAGGPVSWRNLAVPGLPAPQPLRPIAEPDGPFTVLTLLIPLGYTIGEATDRYGAALVAQWIVIAVVLLVLAGRALQYRVLNRRAPDEVRETVRAALEAHAPEVVLHHSGRRGTVEQVQLWVPALLALERPCMILVREQSHLDALDGCGVPVVWAPRSQDVELFMVPTVDLALYPSDSTNINNHLLRVPGVYDVLVGHGDSDEPESRSPIARMYDEIWVAGPAGAARYDYPVSGVPASKVKQIGAVRPPLAEPSAPREGKPVVVYAPTWEAPVDAVDVSSLLTRGRRILDALLARQDVQVRFVPAAPTGARLPTVATELDRLRRLVSAAGPEHAVVPTEQLRTVLSVARFVVADVSPALTEAVRADVPYAVPAIGSLSDEAIRTSFPMAAAGTILRRYPEDVFTALDDALGADAHAADRLALGRTLDSAGDFERRFRTSVDEAIATQRRRRAFARPGV</sequence>
<feature type="transmembrane region" description="Helical" evidence="1">
    <location>
        <begin position="12"/>
        <end position="45"/>
    </location>
</feature>
<name>A0ABW4LCE6_9MICO</name>
<gene>
    <name evidence="2" type="ORF">ACFSBI_04815</name>
</gene>